<dbReference type="RefSeq" id="WP_317225964.1">
    <property type="nucleotide sequence ID" value="NZ_JAWJEJ010000001.1"/>
</dbReference>
<comment type="caution">
    <text evidence="4">The sequence shown here is derived from an EMBL/GenBank/DDBJ whole genome shotgun (WGS) entry which is preliminary data.</text>
</comment>
<dbReference type="PROSITE" id="PS51682">
    <property type="entry name" value="SAM_OMT_I"/>
    <property type="match status" value="1"/>
</dbReference>
<organism evidence="4 5">
    <name type="scientific">Sphingomonas agrestis</name>
    <dbReference type="NCBI Taxonomy" id="3080540"/>
    <lineage>
        <taxon>Bacteria</taxon>
        <taxon>Pseudomonadati</taxon>
        <taxon>Pseudomonadota</taxon>
        <taxon>Alphaproteobacteria</taxon>
        <taxon>Sphingomonadales</taxon>
        <taxon>Sphingomonadaceae</taxon>
        <taxon>Sphingomonas</taxon>
    </lineage>
</organism>
<sequence>MASGEAIDVYIEAKLLGPDPVLAAALAANQAAGLPAIDVSPAQGKMLNLLARIAGAKRILEIGTLGGYSTIWLARALPEGGRLVTLELDAHYAEVARANLAAAGLADRVDPHVGPAVDTLDALIAAGEAPFDFVFVDADKPSNVAYLSAALRLARPGATLVFDNVVREGAVTDGANPDPRVQGTRALFDAIAAEPRVDATAIQTVGAKGWDGFLLAIAGAPAAA</sequence>
<dbReference type="PANTHER" id="PTHR10509">
    <property type="entry name" value="O-METHYLTRANSFERASE-RELATED"/>
    <property type="match status" value="1"/>
</dbReference>
<dbReference type="CDD" id="cd02440">
    <property type="entry name" value="AdoMet_MTases"/>
    <property type="match status" value="1"/>
</dbReference>
<dbReference type="GO" id="GO:0032259">
    <property type="term" value="P:methylation"/>
    <property type="evidence" value="ECO:0007669"/>
    <property type="project" value="UniProtKB-KW"/>
</dbReference>
<keyword evidence="1 4" id="KW-0489">Methyltransferase</keyword>
<evidence type="ECO:0000313" key="5">
    <source>
        <dbReference type="Proteomes" id="UP001273531"/>
    </source>
</evidence>
<dbReference type="InterPro" id="IPR050362">
    <property type="entry name" value="Cation-dep_OMT"/>
</dbReference>
<reference evidence="4 5" key="1">
    <citation type="submission" date="2023-10" db="EMBL/GenBank/DDBJ databases">
        <title>Sphingomonas sp. HF-S4 16S ribosomal RNA gene Genome sequencing and assembly.</title>
        <authorList>
            <person name="Lee H."/>
        </authorList>
    </citation>
    <scope>NUCLEOTIDE SEQUENCE [LARGE SCALE GENOMIC DNA]</scope>
    <source>
        <strain evidence="4 5">HF-S4</strain>
    </source>
</reference>
<accession>A0ABU3Y5Y1</accession>
<dbReference type="EC" id="2.1.1.-" evidence="4"/>
<name>A0ABU3Y5Y1_9SPHN</name>
<evidence type="ECO:0000256" key="1">
    <source>
        <dbReference type="ARBA" id="ARBA00022603"/>
    </source>
</evidence>
<evidence type="ECO:0000256" key="3">
    <source>
        <dbReference type="ARBA" id="ARBA00022691"/>
    </source>
</evidence>
<dbReference type="PANTHER" id="PTHR10509:SF14">
    <property type="entry name" value="CAFFEOYL-COA O-METHYLTRANSFERASE 3-RELATED"/>
    <property type="match status" value="1"/>
</dbReference>
<dbReference type="InterPro" id="IPR002935">
    <property type="entry name" value="SAM_O-MeTrfase"/>
</dbReference>
<gene>
    <name evidence="4" type="ORF">RZN05_07360</name>
</gene>
<keyword evidence="2 4" id="KW-0808">Transferase</keyword>
<protein>
    <submittedName>
        <fullName evidence="4">O-methyltransferase</fullName>
        <ecNumber evidence="4">2.1.1.-</ecNumber>
    </submittedName>
</protein>
<keyword evidence="3" id="KW-0949">S-adenosyl-L-methionine</keyword>
<dbReference type="GO" id="GO:0008168">
    <property type="term" value="F:methyltransferase activity"/>
    <property type="evidence" value="ECO:0007669"/>
    <property type="project" value="UniProtKB-KW"/>
</dbReference>
<dbReference type="EMBL" id="JAWJEJ010000001">
    <property type="protein sequence ID" value="MDV3456798.1"/>
    <property type="molecule type" value="Genomic_DNA"/>
</dbReference>
<keyword evidence="5" id="KW-1185">Reference proteome</keyword>
<evidence type="ECO:0000256" key="2">
    <source>
        <dbReference type="ARBA" id="ARBA00022679"/>
    </source>
</evidence>
<proteinExistence type="predicted"/>
<dbReference type="SUPFAM" id="SSF53335">
    <property type="entry name" value="S-adenosyl-L-methionine-dependent methyltransferases"/>
    <property type="match status" value="1"/>
</dbReference>
<dbReference type="Gene3D" id="3.40.50.150">
    <property type="entry name" value="Vaccinia Virus protein VP39"/>
    <property type="match status" value="1"/>
</dbReference>
<dbReference type="InterPro" id="IPR029063">
    <property type="entry name" value="SAM-dependent_MTases_sf"/>
</dbReference>
<evidence type="ECO:0000313" key="4">
    <source>
        <dbReference type="EMBL" id="MDV3456798.1"/>
    </source>
</evidence>
<dbReference type="Pfam" id="PF01596">
    <property type="entry name" value="Methyltransf_3"/>
    <property type="match status" value="1"/>
</dbReference>
<dbReference type="Proteomes" id="UP001273531">
    <property type="component" value="Unassembled WGS sequence"/>
</dbReference>